<keyword evidence="1" id="KW-0472">Membrane</keyword>
<gene>
    <name evidence="2" type="ORF">PORCRE_890</name>
</gene>
<dbReference type="Proteomes" id="UP000018031">
    <property type="component" value="Unassembled WGS sequence"/>
</dbReference>
<feature type="transmembrane region" description="Helical" evidence="1">
    <location>
        <begin position="339"/>
        <end position="359"/>
    </location>
</feature>
<reference evidence="2 3" key="2">
    <citation type="journal article" date="2013" name="Genome Announc.">
        <title>Draft Genome Sequences of Porphyromonas crevioricanis JCM 15906T and Porphyromonas cansulci JCM 13913T Isolated from a Canine Oral Cavity.</title>
        <authorList>
            <person name="Sakamoto M."/>
            <person name="Tanaka N."/>
            <person name="Shiwa Y."/>
            <person name="Yoshikawa H."/>
            <person name="Ohkuma M."/>
        </authorList>
    </citation>
    <scope>NUCLEOTIDE SEQUENCE [LARGE SCALE GENOMIC DNA]</scope>
    <source>
        <strain evidence="2 3">JCM 15906</strain>
    </source>
</reference>
<evidence type="ECO:0000313" key="3">
    <source>
        <dbReference type="Proteomes" id="UP000018031"/>
    </source>
</evidence>
<proteinExistence type="predicted"/>
<evidence type="ECO:0000256" key="1">
    <source>
        <dbReference type="SAM" id="Phobius"/>
    </source>
</evidence>
<accession>T1DRC1</accession>
<feature type="transmembrane region" description="Helical" evidence="1">
    <location>
        <begin position="32"/>
        <end position="50"/>
    </location>
</feature>
<comment type="caution">
    <text evidence="2">The sequence shown here is derived from an EMBL/GenBank/DDBJ whole genome shotgun (WGS) entry which is preliminary data.</text>
</comment>
<dbReference type="AlphaFoldDB" id="T1DRC1"/>
<name>T1DRC1_9PORP</name>
<reference evidence="3" key="1">
    <citation type="journal article" date="2013" name="Genome">
        <title>Draft Genome Sequences of Porphyromonas crevioricanis JCM 15906T and Porphyromonas cansulci JCM 13913T Isolated from a Canine Oral Cavity.</title>
        <authorList>
            <person name="Sakamoto M."/>
            <person name="Tanaka N."/>
            <person name="Shiwa Y."/>
            <person name="Yoshikawa H."/>
            <person name="Ohkuma M."/>
        </authorList>
    </citation>
    <scope>NUCLEOTIDE SEQUENCE [LARGE SCALE GENOMIC DNA]</scope>
    <source>
        <strain evidence="3">JCM 15906</strain>
    </source>
</reference>
<sequence length="528" mass="60093">MSNNFSPKSQSVVGHSRYAASLSFLRLLLSKWPYYVLSICLVSMLLFLLLQHRPPVTRKYYLSLRSKADEGSRLSNVSLWGGDYYPPLSAFSALSGQALFGYLNATSSLHEAIKRSNAMVTCSYRKFFKNRDLYGHIPFDIQFVEPEPGNYVRCSAKQKSNGLQLSNFQIDDRKYPGTSFLPFDCLTDTPIGKLFLSKNMARLFVDKPYEDDFDVLYTDPEQETRILNAELEASSYDGLVGVSLKGNKPEMQMIGILNELIAVSVERMLADATTELERTKKHIEGILADPDKKLTSSMRNRLEEFSAEAEVSLAELRNCEPAEVLDYATPAVVESDTSLYFVFLFLVLAFVIPTLWIYYRMVLRNQLISLPEAPSTLSADYLGCLPRKKRKQNPQEWERMALMLWRKLEPLPQLRTVWVSPLSMGVDAAHAGERLAEALRKYGIEVCCLSSEWTDSQQMPDSENPGKPCLRLFWLPSCRESNELIARIRPEDYVVWISRMYHDRLDDMAIYAHALDLPAGRSAVLVLD</sequence>
<protein>
    <submittedName>
        <fullName evidence="2">Uncharacterized protein</fullName>
    </submittedName>
</protein>
<organism evidence="2 3">
    <name type="scientific">Porphyromonas crevioricanis JCM 15906</name>
    <dbReference type="NCBI Taxonomy" id="1305617"/>
    <lineage>
        <taxon>Bacteria</taxon>
        <taxon>Pseudomonadati</taxon>
        <taxon>Bacteroidota</taxon>
        <taxon>Bacteroidia</taxon>
        <taxon>Bacteroidales</taxon>
        <taxon>Porphyromonadaceae</taxon>
        <taxon>Porphyromonas</taxon>
    </lineage>
</organism>
<evidence type="ECO:0000313" key="2">
    <source>
        <dbReference type="EMBL" id="GAD05190.1"/>
    </source>
</evidence>
<dbReference type="EMBL" id="BAOU01000021">
    <property type="protein sequence ID" value="GAD05190.1"/>
    <property type="molecule type" value="Genomic_DNA"/>
</dbReference>
<keyword evidence="1" id="KW-0812">Transmembrane</keyword>
<keyword evidence="1" id="KW-1133">Transmembrane helix</keyword>